<keyword evidence="2" id="KW-1185">Reference proteome</keyword>
<sequence length="885" mass="100200">MREASLQAKLAQQESLRKVRDAEHQTRIAEIIREEAARTTQHFILGSLVTFGSGLDVRHLITGFECCTMQIKNLPVDARDAEIANIFLDQGIEPGRFKILENKVTPDGRRAVKVITDAESGEVLAIGLEDIEFMDEKLEFEVGPYNLPGGMGASVSRDINTLTVSWKAPSIRFAAEFDDMETTRNQGQALNGKVLMERRVKVEVNIPPTGRRITLFNPNSILISNVNPGADEASVRTFTGALNVGQLPPFITPYSDSDTLDSLRRHVGRLSAGLTSFEEASSTRNRLNGVVTVKVRFESRFKAERAHKLLSNGTLPGNMGMKESTFWLHLPEPLQYTSSIPLAQYSAQKSQWDSLAESIKDAGACNFVVDKRAADVVRIRLLGKAKTAMGAFKVRIESLVAGEKIEGWHLSFGYPNNDFIQSIPRQTGGFLRADYRLKVLKAYGKPDVVNSIRVMVQSELQKPASREWSCTVRRQSVGFFIRRGVPMLQAMFGNEIVRFNAVSRVITVRGEDARRSLKIFIAQSIEEVKIPITASTLTKQICPVCYDNVTNPFVLACKHVYRTPCMRHLSSAEETDAFHLMCIGEEGRCGVPVPIPVVQRFLTPADFTRLLEVVFASYVEKNPRSLRYCKTSDCNQIYRTTDRVGTDCTVQCPSCFSIVCSACHEDGHGGMSCEDAKLQRAEDHEQLSEAWIQQRKRGPRCQAPIESSGGCNDMSCRCGAHICWTCMGAFSRETTYEHMDDVHDGIHDEEIIPGRVNYDEQRRVLRQTREARERAADGRRVPEVPRTIQLEERMRQEVEARARQVRRRETEILQARRAREVELEAREREAQARRVRELKEAETRRAEHRREFERILGLGQEREREKEKTGWWYGVPVLNWVMNFL</sequence>
<dbReference type="Proteomes" id="UP000824881">
    <property type="component" value="Unassembled WGS sequence"/>
</dbReference>
<dbReference type="EMBL" id="WQMT02000007">
    <property type="protein sequence ID" value="KAG9221039.1"/>
    <property type="molecule type" value="Genomic_DNA"/>
</dbReference>
<protein>
    <submittedName>
        <fullName evidence="1">Uncharacterized protein</fullName>
    </submittedName>
</protein>
<evidence type="ECO:0000313" key="2">
    <source>
        <dbReference type="Proteomes" id="UP000824881"/>
    </source>
</evidence>
<reference evidence="1 2" key="1">
    <citation type="journal article" date="2021" name="Appl. Environ. Microbiol.">
        <title>Genetic linkage and physical mapping for an oyster mushroom Pleurotus cornucopiae and QTL analysis for the trait cap color.</title>
        <authorList>
            <person name="Zhang Y."/>
            <person name="Gao W."/>
            <person name="Sonnenberg A."/>
            <person name="Chen Q."/>
            <person name="Zhang J."/>
            <person name="Huang C."/>
        </authorList>
    </citation>
    <scope>NUCLEOTIDE SEQUENCE [LARGE SCALE GENOMIC DNA]</scope>
    <source>
        <strain evidence="1">CCMSSC00406</strain>
    </source>
</reference>
<gene>
    <name evidence="1" type="ORF">CCMSSC00406_0002361</name>
</gene>
<organism evidence="1 2">
    <name type="scientific">Pleurotus cornucopiae</name>
    <name type="common">Cornucopia mushroom</name>
    <dbReference type="NCBI Taxonomy" id="5321"/>
    <lineage>
        <taxon>Eukaryota</taxon>
        <taxon>Fungi</taxon>
        <taxon>Dikarya</taxon>
        <taxon>Basidiomycota</taxon>
        <taxon>Agaricomycotina</taxon>
        <taxon>Agaricomycetes</taxon>
        <taxon>Agaricomycetidae</taxon>
        <taxon>Agaricales</taxon>
        <taxon>Pleurotineae</taxon>
        <taxon>Pleurotaceae</taxon>
        <taxon>Pleurotus</taxon>
    </lineage>
</organism>
<evidence type="ECO:0000313" key="1">
    <source>
        <dbReference type="EMBL" id="KAG9221039.1"/>
    </source>
</evidence>
<comment type="caution">
    <text evidence="1">The sequence shown here is derived from an EMBL/GenBank/DDBJ whole genome shotgun (WGS) entry which is preliminary data.</text>
</comment>
<name>A0ACB7IS67_PLECO</name>
<proteinExistence type="predicted"/>
<accession>A0ACB7IS67</accession>